<reference evidence="1" key="2">
    <citation type="journal article" date="2015" name="Genome Biol.">
        <title>Comparative genomics of Steinernema reveals deeply conserved gene regulatory networks.</title>
        <authorList>
            <person name="Dillman A.R."/>
            <person name="Macchietto M."/>
            <person name="Porter C.F."/>
            <person name="Rogers A."/>
            <person name="Williams B."/>
            <person name="Antoshechkin I."/>
            <person name="Lee M.M."/>
            <person name="Goodwin Z."/>
            <person name="Lu X."/>
            <person name="Lewis E.E."/>
            <person name="Goodrich-Blair H."/>
            <person name="Stock S.P."/>
            <person name="Adams B.J."/>
            <person name="Sternberg P.W."/>
            <person name="Mortazavi A."/>
        </authorList>
    </citation>
    <scope>NUCLEOTIDE SEQUENCE [LARGE SCALE GENOMIC DNA]</scope>
    <source>
        <strain evidence="1">ALL</strain>
    </source>
</reference>
<dbReference type="AlphaFoldDB" id="A0A4V6A5Y1"/>
<accession>A0A4V6A5Y1</accession>
<sequence>MTSRTSQTAKVDEEKTPIYVSFKLVGDNDGDGDSDDDSDKAKFEFEHPLPKYSSDACVWTRANAILICDTLYVWSRTTHQTCRCRRVARRQGGDNLGDSDRV</sequence>
<comment type="caution">
    <text evidence="1">The sequence shown here is derived from an EMBL/GenBank/DDBJ whole genome shotgun (WGS) entry which is preliminary data.</text>
</comment>
<reference evidence="1" key="1">
    <citation type="submission" date="2013-11" db="EMBL/GenBank/DDBJ databases">
        <authorList>
            <person name="Sternberg P."/>
            <person name="Dillman A."/>
            <person name="Macchietto M."/>
        </authorList>
    </citation>
    <scope>NUCLEOTIDE SEQUENCE</scope>
    <source>
        <strain evidence="1">ALL</strain>
    </source>
</reference>
<gene>
    <name evidence="1" type="ORF">L596_007043</name>
</gene>
<reference evidence="1" key="3">
    <citation type="journal article" date="2019" name="G3 (Bethesda)">
        <title>Hybrid Assembly of the Genome of the Entomopathogenic Nematode Steinernema carpocapsae Identifies the X-Chromosome.</title>
        <authorList>
            <person name="Serra L."/>
            <person name="Macchietto M."/>
            <person name="Macias-Munoz A."/>
            <person name="McGill C.J."/>
            <person name="Rodriguez I.M."/>
            <person name="Rodriguez B."/>
            <person name="Murad R."/>
            <person name="Mortazavi A."/>
        </authorList>
    </citation>
    <scope>NUCLEOTIDE SEQUENCE</scope>
    <source>
        <strain evidence="1">ALL</strain>
    </source>
</reference>
<dbReference type="EMBL" id="AZBU02000002">
    <property type="protein sequence ID" value="TKR92375.1"/>
    <property type="molecule type" value="Genomic_DNA"/>
</dbReference>
<name>A0A4V6A5Y1_STECR</name>
<proteinExistence type="predicted"/>
<evidence type="ECO:0000313" key="1">
    <source>
        <dbReference type="EMBL" id="TKR92375.1"/>
    </source>
</evidence>
<organism evidence="1">
    <name type="scientific">Steinernema carpocapsae</name>
    <name type="common">Entomopathogenic nematode</name>
    <dbReference type="NCBI Taxonomy" id="34508"/>
    <lineage>
        <taxon>Eukaryota</taxon>
        <taxon>Metazoa</taxon>
        <taxon>Ecdysozoa</taxon>
        <taxon>Nematoda</taxon>
        <taxon>Chromadorea</taxon>
        <taxon>Rhabditida</taxon>
        <taxon>Tylenchina</taxon>
        <taxon>Panagrolaimomorpha</taxon>
        <taxon>Strongyloidoidea</taxon>
        <taxon>Steinernematidae</taxon>
        <taxon>Steinernema</taxon>
    </lineage>
</organism>
<protein>
    <submittedName>
        <fullName evidence="1">Uncharacterized protein</fullName>
    </submittedName>
</protein>